<evidence type="ECO:0000313" key="2">
    <source>
        <dbReference type="Proteomes" id="UP000503264"/>
    </source>
</evidence>
<evidence type="ECO:0000313" key="1">
    <source>
        <dbReference type="EMBL" id="QCD44341.1"/>
    </source>
</evidence>
<sequence>MRKILAIFFTFGFLSALEFDFLRAEKFDSVSGFRSYSFVVTDKNKNTSNVSKFLGLNENFIVVLKLRVVNSKKEYYLQVYDKNGIKQQELYESSSGVAKILESASRL</sequence>
<dbReference type="EMBL" id="CP012542">
    <property type="protein sequence ID" value="QCD44341.1"/>
    <property type="molecule type" value="Genomic_DNA"/>
</dbReference>
<dbReference type="Proteomes" id="UP000503264">
    <property type="component" value="Chromosome"/>
</dbReference>
<dbReference type="AlphaFoldDB" id="A0A6G5QFB2"/>
<reference evidence="1 2" key="1">
    <citation type="submission" date="2016-07" db="EMBL/GenBank/DDBJ databases">
        <title>Comparative genomics of the Campylobacter concisus group.</title>
        <authorList>
            <person name="Miller W.G."/>
            <person name="Yee E."/>
            <person name="Chapman M.H."/>
            <person name="Huynh S."/>
            <person name="Bono J.L."/>
            <person name="On S.L.W."/>
            <person name="StLeger J."/>
            <person name="Foster G."/>
            <person name="Parker C.T."/>
        </authorList>
    </citation>
    <scope>NUCLEOTIDE SEQUENCE [LARGE SCALE GENOMIC DNA]</scope>
    <source>
        <strain evidence="1 2">CCUG 21559</strain>
    </source>
</reference>
<keyword evidence="2" id="KW-1185">Reference proteome</keyword>
<proteinExistence type="predicted"/>
<protein>
    <submittedName>
        <fullName evidence="1">Uncharacterized protein</fullName>
    </submittedName>
</protein>
<dbReference type="RefSeq" id="WP_171993500.1">
    <property type="nucleotide sequence ID" value="NZ_CP012542.1"/>
</dbReference>
<gene>
    <name evidence="1" type="ORF">CMUC_0534</name>
</gene>
<accession>A0A6G5QFB2</accession>
<organism evidence="1 2">
    <name type="scientific">Campylobacter mucosalis CCUG 21559</name>
    <dbReference type="NCBI Taxonomy" id="1032067"/>
    <lineage>
        <taxon>Bacteria</taxon>
        <taxon>Pseudomonadati</taxon>
        <taxon>Campylobacterota</taxon>
        <taxon>Epsilonproteobacteria</taxon>
        <taxon>Campylobacterales</taxon>
        <taxon>Campylobacteraceae</taxon>
        <taxon>Campylobacter</taxon>
    </lineage>
</organism>
<name>A0A6G5QFB2_9BACT</name>